<dbReference type="AlphaFoldDB" id="A0AAD6VV84"/>
<accession>A0AAD6VV84</accession>
<reference evidence="1" key="1">
    <citation type="submission" date="2023-03" db="EMBL/GenBank/DDBJ databases">
        <title>Massive genome expansion in bonnet fungi (Mycena s.s.) driven by repeated elements and novel gene families across ecological guilds.</title>
        <authorList>
            <consortium name="Lawrence Berkeley National Laboratory"/>
            <person name="Harder C.B."/>
            <person name="Miyauchi S."/>
            <person name="Viragh M."/>
            <person name="Kuo A."/>
            <person name="Thoen E."/>
            <person name="Andreopoulos B."/>
            <person name="Lu D."/>
            <person name="Skrede I."/>
            <person name="Drula E."/>
            <person name="Henrissat B."/>
            <person name="Morin E."/>
            <person name="Kohler A."/>
            <person name="Barry K."/>
            <person name="LaButti K."/>
            <person name="Morin E."/>
            <person name="Salamov A."/>
            <person name="Lipzen A."/>
            <person name="Mereny Z."/>
            <person name="Hegedus B."/>
            <person name="Baldrian P."/>
            <person name="Stursova M."/>
            <person name="Weitz H."/>
            <person name="Taylor A."/>
            <person name="Grigoriev I.V."/>
            <person name="Nagy L.G."/>
            <person name="Martin F."/>
            <person name="Kauserud H."/>
        </authorList>
    </citation>
    <scope>NUCLEOTIDE SEQUENCE</scope>
    <source>
        <strain evidence="1">9144</strain>
    </source>
</reference>
<protein>
    <submittedName>
        <fullName evidence="1">Uncharacterized protein</fullName>
    </submittedName>
</protein>
<evidence type="ECO:0000313" key="1">
    <source>
        <dbReference type="EMBL" id="KAJ7221407.1"/>
    </source>
</evidence>
<name>A0AAD6VV84_9AGAR</name>
<feature type="non-terminal residue" evidence="1">
    <location>
        <position position="103"/>
    </location>
</feature>
<evidence type="ECO:0000313" key="2">
    <source>
        <dbReference type="Proteomes" id="UP001219525"/>
    </source>
</evidence>
<dbReference type="EMBL" id="JARJCW010000008">
    <property type="protein sequence ID" value="KAJ7221407.1"/>
    <property type="molecule type" value="Genomic_DNA"/>
</dbReference>
<keyword evidence="2" id="KW-1185">Reference proteome</keyword>
<gene>
    <name evidence="1" type="ORF">GGX14DRAFT_300920</name>
</gene>
<organism evidence="1 2">
    <name type="scientific">Mycena pura</name>
    <dbReference type="NCBI Taxonomy" id="153505"/>
    <lineage>
        <taxon>Eukaryota</taxon>
        <taxon>Fungi</taxon>
        <taxon>Dikarya</taxon>
        <taxon>Basidiomycota</taxon>
        <taxon>Agaricomycotina</taxon>
        <taxon>Agaricomycetes</taxon>
        <taxon>Agaricomycetidae</taxon>
        <taxon>Agaricales</taxon>
        <taxon>Marasmiineae</taxon>
        <taxon>Mycenaceae</taxon>
        <taxon>Mycena</taxon>
    </lineage>
</organism>
<proteinExistence type="predicted"/>
<sequence length="103" mass="11821">RPVQVGEWVSRARTRKYKPSITDAAKFGESFWKWWLDINPGWRKEAEEGKLFRGNGGGWESLDIPGPNGFLNLLMCLKWWAEAAQNSPGSRWLEAVDDATWVL</sequence>
<comment type="caution">
    <text evidence="1">The sequence shown here is derived from an EMBL/GenBank/DDBJ whole genome shotgun (WGS) entry which is preliminary data.</text>
</comment>
<dbReference type="Proteomes" id="UP001219525">
    <property type="component" value="Unassembled WGS sequence"/>
</dbReference>
<feature type="non-terminal residue" evidence="1">
    <location>
        <position position="1"/>
    </location>
</feature>